<comment type="caution">
    <text evidence="11">The sequence shown here is derived from an EMBL/GenBank/DDBJ whole genome shotgun (WGS) entry which is preliminary data.</text>
</comment>
<evidence type="ECO:0000256" key="8">
    <source>
        <dbReference type="SAM" id="Phobius"/>
    </source>
</evidence>
<dbReference type="PANTHER" id="PTHR24221">
    <property type="entry name" value="ATP-BINDING CASSETTE SUB-FAMILY B"/>
    <property type="match status" value="1"/>
</dbReference>
<dbReference type="InterPro" id="IPR011527">
    <property type="entry name" value="ABC1_TM_dom"/>
</dbReference>
<dbReference type="GO" id="GO:0005524">
    <property type="term" value="F:ATP binding"/>
    <property type="evidence" value="ECO:0007669"/>
    <property type="project" value="UniProtKB-KW"/>
</dbReference>
<dbReference type="SMART" id="SM00382">
    <property type="entry name" value="AAA"/>
    <property type="match status" value="1"/>
</dbReference>
<dbReference type="Gene3D" id="3.40.50.300">
    <property type="entry name" value="P-loop containing nucleotide triphosphate hydrolases"/>
    <property type="match status" value="1"/>
</dbReference>
<dbReference type="PROSITE" id="PS50893">
    <property type="entry name" value="ABC_TRANSPORTER_2"/>
    <property type="match status" value="1"/>
</dbReference>
<dbReference type="PROSITE" id="PS00211">
    <property type="entry name" value="ABC_TRANSPORTER_1"/>
    <property type="match status" value="1"/>
</dbReference>
<keyword evidence="6 8" id="KW-0472">Membrane</keyword>
<organism evidence="11 12">
    <name type="scientific">Brevibacterium otitidis</name>
    <dbReference type="NCBI Taxonomy" id="53364"/>
    <lineage>
        <taxon>Bacteria</taxon>
        <taxon>Bacillati</taxon>
        <taxon>Actinomycetota</taxon>
        <taxon>Actinomycetes</taxon>
        <taxon>Micrococcales</taxon>
        <taxon>Brevibacteriaceae</taxon>
        <taxon>Brevibacterium</taxon>
    </lineage>
</organism>
<dbReference type="InterPro" id="IPR027417">
    <property type="entry name" value="P-loop_NTPase"/>
</dbReference>
<dbReference type="PROSITE" id="PS50929">
    <property type="entry name" value="ABC_TM1F"/>
    <property type="match status" value="1"/>
</dbReference>
<feature type="domain" description="ABC transporter" evidence="9">
    <location>
        <begin position="384"/>
        <end position="620"/>
    </location>
</feature>
<keyword evidence="4 11" id="KW-0067">ATP-binding</keyword>
<dbReference type="InterPro" id="IPR003439">
    <property type="entry name" value="ABC_transporter-like_ATP-bd"/>
</dbReference>
<evidence type="ECO:0000256" key="3">
    <source>
        <dbReference type="ARBA" id="ARBA00022741"/>
    </source>
</evidence>
<keyword evidence="12" id="KW-1185">Reference proteome</keyword>
<feature type="region of interest" description="Disordered" evidence="7">
    <location>
        <begin position="1"/>
        <end position="36"/>
    </location>
</feature>
<evidence type="ECO:0000256" key="5">
    <source>
        <dbReference type="ARBA" id="ARBA00022989"/>
    </source>
</evidence>
<evidence type="ECO:0000256" key="1">
    <source>
        <dbReference type="ARBA" id="ARBA00004651"/>
    </source>
</evidence>
<evidence type="ECO:0000256" key="4">
    <source>
        <dbReference type="ARBA" id="ARBA00022840"/>
    </source>
</evidence>
<dbReference type="InterPro" id="IPR036640">
    <property type="entry name" value="ABC1_TM_sf"/>
</dbReference>
<evidence type="ECO:0000256" key="2">
    <source>
        <dbReference type="ARBA" id="ARBA00022692"/>
    </source>
</evidence>
<dbReference type="PANTHER" id="PTHR24221:SF654">
    <property type="entry name" value="ATP-BINDING CASSETTE SUB-FAMILY B MEMBER 6"/>
    <property type="match status" value="1"/>
</dbReference>
<name>A0ABV5X1F1_9MICO</name>
<feature type="transmembrane region" description="Helical" evidence="8">
    <location>
        <begin position="57"/>
        <end position="77"/>
    </location>
</feature>
<evidence type="ECO:0000256" key="6">
    <source>
        <dbReference type="ARBA" id="ARBA00023136"/>
    </source>
</evidence>
<dbReference type="InterPro" id="IPR039421">
    <property type="entry name" value="Type_1_exporter"/>
</dbReference>
<feature type="transmembrane region" description="Helical" evidence="8">
    <location>
        <begin position="97"/>
        <end position="122"/>
    </location>
</feature>
<dbReference type="SUPFAM" id="SSF90123">
    <property type="entry name" value="ABC transporter transmembrane region"/>
    <property type="match status" value="1"/>
</dbReference>
<dbReference type="RefSeq" id="WP_376840062.1">
    <property type="nucleotide sequence ID" value="NZ_JBHMAU010000049.1"/>
</dbReference>
<feature type="transmembrane region" description="Helical" evidence="8">
    <location>
        <begin position="269"/>
        <end position="297"/>
    </location>
</feature>
<sequence>MTAHLEAASPGSSAAEATPAADIPAPEESPAEKDKRGRAALSQLLAPVSGRLLIGRILGALAGIVAVAPYVALVELGRAVLPALTGAPIDTGHVNTIIFWILASVSLQTTLTFVALLITHFADLRLSVILRQRIIERIARAPLSWFGENTSGQVRKAVQDDTKALHTLVAHAPVEQMLAVVTPLALAVYAFIIDWRLGLLAIASVPVYLAIQAFTMRGMGAKTAAMDTKLGHVASAIVEFCDGIGVVKAFGRTGAAHERYRRAADEFSVFYMAWVGPLIRISAISEAVISVPVLILLNVGVGSLLVTSGAVTAADVIATAMIALVLPATIQTLGTTAWNYQTAGAAALRLSALLSTDELTTVTPAADSAAPATASAAPEAAGTVRFDGVSFSYGSADDAPLALDDVSLTLEPGTVTALIGRSGSGKSTLALMLARFYDPAAGTIRIGGADIRSLPPSELYRRVSFVLQDPQLIAETIRENVRLAVPDAGDAAIWHALEQAQIAPEIRALPNGLDTVIGRDTELSGGQQQRIAIARALLADAPILILDEAMSATDPDSEAEIQQALTGLVAGRTVLVIAHRPESVLGADQIIRLDRGRIAERLAGSAITDDAVYTLMASGGAR</sequence>
<feature type="transmembrane region" description="Helical" evidence="8">
    <location>
        <begin position="177"/>
        <end position="193"/>
    </location>
</feature>
<dbReference type="EMBL" id="JBHMAU010000049">
    <property type="protein sequence ID" value="MFB9776248.1"/>
    <property type="molecule type" value="Genomic_DNA"/>
</dbReference>
<gene>
    <name evidence="11" type="ORF">ACFFN1_07500</name>
</gene>
<accession>A0ABV5X1F1</accession>
<dbReference type="InterPro" id="IPR017871">
    <property type="entry name" value="ABC_transporter-like_CS"/>
</dbReference>
<evidence type="ECO:0000313" key="11">
    <source>
        <dbReference type="EMBL" id="MFB9776248.1"/>
    </source>
</evidence>
<keyword evidence="3" id="KW-0547">Nucleotide-binding</keyword>
<dbReference type="InterPro" id="IPR003593">
    <property type="entry name" value="AAA+_ATPase"/>
</dbReference>
<dbReference type="Pfam" id="PF00664">
    <property type="entry name" value="ABC_membrane"/>
    <property type="match status" value="1"/>
</dbReference>
<evidence type="ECO:0000256" key="7">
    <source>
        <dbReference type="SAM" id="MobiDB-lite"/>
    </source>
</evidence>
<evidence type="ECO:0000259" key="9">
    <source>
        <dbReference type="PROSITE" id="PS50893"/>
    </source>
</evidence>
<feature type="transmembrane region" description="Helical" evidence="8">
    <location>
        <begin position="199"/>
        <end position="216"/>
    </location>
</feature>
<keyword evidence="5 8" id="KW-1133">Transmembrane helix</keyword>
<evidence type="ECO:0000259" key="10">
    <source>
        <dbReference type="PROSITE" id="PS50929"/>
    </source>
</evidence>
<feature type="compositionally biased region" description="Low complexity" evidence="7">
    <location>
        <begin position="1"/>
        <end position="28"/>
    </location>
</feature>
<dbReference type="Pfam" id="PF00005">
    <property type="entry name" value="ABC_tran"/>
    <property type="match status" value="1"/>
</dbReference>
<keyword evidence="2 8" id="KW-0812">Transmembrane</keyword>
<comment type="subcellular location">
    <subcellularLocation>
        <location evidence="1">Cell membrane</location>
        <topology evidence="1">Multi-pass membrane protein</topology>
    </subcellularLocation>
</comment>
<dbReference type="Gene3D" id="1.20.1560.10">
    <property type="entry name" value="ABC transporter type 1, transmembrane domain"/>
    <property type="match status" value="1"/>
</dbReference>
<protein>
    <submittedName>
        <fullName evidence="11">ABC transporter ATP-binding protein</fullName>
    </submittedName>
</protein>
<proteinExistence type="predicted"/>
<reference evidence="11 12" key="1">
    <citation type="submission" date="2024-09" db="EMBL/GenBank/DDBJ databases">
        <authorList>
            <person name="Sun Q."/>
            <person name="Mori K."/>
        </authorList>
    </citation>
    <scope>NUCLEOTIDE SEQUENCE [LARGE SCALE GENOMIC DNA]</scope>
    <source>
        <strain evidence="11 12">JCM 11683</strain>
    </source>
</reference>
<feature type="domain" description="ABC transmembrane type-1" evidence="10">
    <location>
        <begin position="57"/>
        <end position="342"/>
    </location>
</feature>
<dbReference type="Proteomes" id="UP001589707">
    <property type="component" value="Unassembled WGS sequence"/>
</dbReference>
<evidence type="ECO:0000313" key="12">
    <source>
        <dbReference type="Proteomes" id="UP001589707"/>
    </source>
</evidence>
<dbReference type="SUPFAM" id="SSF52540">
    <property type="entry name" value="P-loop containing nucleoside triphosphate hydrolases"/>
    <property type="match status" value="1"/>
</dbReference>